<proteinExistence type="predicted"/>
<dbReference type="KEGG" id="mtua:CSH63_04645"/>
<organism evidence="2 3">
    <name type="scientific">Micromonospora tulbaghiae</name>
    <dbReference type="NCBI Taxonomy" id="479978"/>
    <lineage>
        <taxon>Bacteria</taxon>
        <taxon>Bacillati</taxon>
        <taxon>Actinomycetota</taxon>
        <taxon>Actinomycetes</taxon>
        <taxon>Micromonosporales</taxon>
        <taxon>Micromonosporaceae</taxon>
        <taxon>Micromonospora</taxon>
    </lineage>
</organism>
<accession>A0A386WH33</accession>
<protein>
    <submittedName>
        <fullName evidence="2">Uncharacterized protein</fullName>
    </submittedName>
</protein>
<reference evidence="2 3" key="1">
    <citation type="submission" date="2017-10" db="EMBL/GenBank/DDBJ databases">
        <title>Integration of genomic and chemical information greatly accelerates assignment of the full stereostructure of myelolactone, a potent inhibitor of myeloma from a marine-derived Micromonospora.</title>
        <authorList>
            <person name="Kim M.C."/>
            <person name="Machado H."/>
            <person name="Jensen P.R."/>
            <person name="Fenical W."/>
        </authorList>
    </citation>
    <scope>NUCLEOTIDE SEQUENCE [LARGE SCALE GENOMIC DNA]</scope>
    <source>
        <strain evidence="2 3">CNY-010</strain>
    </source>
</reference>
<dbReference type="Proteomes" id="UP000267804">
    <property type="component" value="Chromosome"/>
</dbReference>
<sequence>MRTDVVQRGPLFTTLTMIAEVVADLTWMRTCEGMWVVTAKGRLRGKAPKLTVKQEAQLVGPAQSREAHQSRAA</sequence>
<evidence type="ECO:0000313" key="3">
    <source>
        <dbReference type="Proteomes" id="UP000267804"/>
    </source>
</evidence>
<dbReference type="EMBL" id="CP024087">
    <property type="protein sequence ID" value="AYF26760.1"/>
    <property type="molecule type" value="Genomic_DNA"/>
</dbReference>
<gene>
    <name evidence="2" type="ORF">CSH63_04645</name>
</gene>
<dbReference type="AlphaFoldDB" id="A0A386WH33"/>
<evidence type="ECO:0000256" key="1">
    <source>
        <dbReference type="SAM" id="MobiDB-lite"/>
    </source>
</evidence>
<evidence type="ECO:0000313" key="2">
    <source>
        <dbReference type="EMBL" id="AYF26760.1"/>
    </source>
</evidence>
<name>A0A386WH33_9ACTN</name>
<feature type="region of interest" description="Disordered" evidence="1">
    <location>
        <begin position="54"/>
        <end position="73"/>
    </location>
</feature>